<organism evidence="1 2">
    <name type="scientific">Gossypium raimondii</name>
    <name type="common">Peruvian cotton</name>
    <name type="synonym">Gossypium klotzschianum subsp. raimondii</name>
    <dbReference type="NCBI Taxonomy" id="29730"/>
    <lineage>
        <taxon>Eukaryota</taxon>
        <taxon>Viridiplantae</taxon>
        <taxon>Streptophyta</taxon>
        <taxon>Embryophyta</taxon>
        <taxon>Tracheophyta</taxon>
        <taxon>Spermatophyta</taxon>
        <taxon>Magnoliopsida</taxon>
        <taxon>eudicotyledons</taxon>
        <taxon>Gunneridae</taxon>
        <taxon>Pentapetalae</taxon>
        <taxon>rosids</taxon>
        <taxon>malvids</taxon>
        <taxon>Malvales</taxon>
        <taxon>Malvaceae</taxon>
        <taxon>Malvoideae</taxon>
        <taxon>Gossypium</taxon>
    </lineage>
</organism>
<sequence length="134" mass="15287">MRESNNWRGRMANIFLNCYLVSWKSHNDFIFNNTSRSSHELIASTLAWLKSFGFSGNMEQLVCFSKTEQGWQRPKLRWIKINVNGSMSMSNTKATIGGAVRDSSKVWLMGFKMVTVVSNVFQIEARAVVEGLKL</sequence>
<evidence type="ECO:0008006" key="3">
    <source>
        <dbReference type="Google" id="ProtNLM"/>
    </source>
</evidence>
<evidence type="ECO:0000313" key="2">
    <source>
        <dbReference type="Proteomes" id="UP000593578"/>
    </source>
</evidence>
<dbReference type="EMBL" id="JABEZZ010000013">
    <property type="protein sequence ID" value="MBA0603485.1"/>
    <property type="molecule type" value="Genomic_DNA"/>
</dbReference>
<protein>
    <recommendedName>
        <fullName evidence="3">RNase H type-1 domain-containing protein</fullName>
    </recommendedName>
</protein>
<dbReference type="PANTHER" id="PTHR47723:SF24">
    <property type="entry name" value="RNASE H TYPE-1 DOMAIN-CONTAINING PROTEIN"/>
    <property type="match status" value="1"/>
</dbReference>
<dbReference type="PANTHER" id="PTHR47723">
    <property type="entry name" value="OS05G0353850 PROTEIN"/>
    <property type="match status" value="1"/>
</dbReference>
<reference evidence="1 2" key="1">
    <citation type="journal article" date="2019" name="Genome Biol. Evol.">
        <title>Insights into the evolution of the New World diploid cottons (Gossypium, subgenus Houzingenia) based on genome sequencing.</title>
        <authorList>
            <person name="Grover C.E."/>
            <person name="Arick M.A. 2nd"/>
            <person name="Thrash A."/>
            <person name="Conover J.L."/>
            <person name="Sanders W.S."/>
            <person name="Peterson D.G."/>
            <person name="Frelichowski J.E."/>
            <person name="Scheffler J.A."/>
            <person name="Scheffler B.E."/>
            <person name="Wendel J.F."/>
        </authorList>
    </citation>
    <scope>NUCLEOTIDE SEQUENCE [LARGE SCALE GENOMIC DNA]</scope>
    <source>
        <strain evidence="1">8</strain>
        <tissue evidence="1">Leaf</tissue>
    </source>
</reference>
<feature type="non-terminal residue" evidence="1">
    <location>
        <position position="134"/>
    </location>
</feature>
<name>A0A7J8QPP3_GOSRA</name>
<accession>A0A7J8QPP3</accession>
<dbReference type="AlphaFoldDB" id="A0A7J8QPP3"/>
<evidence type="ECO:0000313" key="1">
    <source>
        <dbReference type="EMBL" id="MBA0603485.1"/>
    </source>
</evidence>
<dbReference type="Proteomes" id="UP000593578">
    <property type="component" value="Unassembled WGS sequence"/>
</dbReference>
<gene>
    <name evidence="1" type="ORF">Gorai_003627</name>
</gene>
<comment type="caution">
    <text evidence="1">The sequence shown here is derived from an EMBL/GenBank/DDBJ whole genome shotgun (WGS) entry which is preliminary data.</text>
</comment>
<proteinExistence type="predicted"/>
<dbReference type="InterPro" id="IPR053151">
    <property type="entry name" value="RNase_H-like"/>
</dbReference>